<evidence type="ECO:0000313" key="9">
    <source>
        <dbReference type="Proteomes" id="UP000887567"/>
    </source>
</evidence>
<dbReference type="OMA" id="DQWGEEG"/>
<dbReference type="Pfam" id="PF09320">
    <property type="entry name" value="DUF1977"/>
    <property type="match status" value="1"/>
</dbReference>
<dbReference type="GO" id="GO:0005789">
    <property type="term" value="C:endoplasmic reticulum membrane"/>
    <property type="evidence" value="ECO:0007669"/>
    <property type="project" value="UniProtKB-SubCell"/>
</dbReference>
<keyword evidence="9" id="KW-1185">Reference proteome</keyword>
<dbReference type="Pfam" id="PF00226">
    <property type="entry name" value="DnaJ"/>
    <property type="match status" value="1"/>
</dbReference>
<feature type="compositionally biased region" description="Low complexity" evidence="6">
    <location>
        <begin position="75"/>
        <end position="85"/>
    </location>
</feature>
<dbReference type="FunFam" id="1.10.287.110:FF:000137">
    <property type="entry name" value="DnaJ homolog subfamily B member 1"/>
    <property type="match status" value="1"/>
</dbReference>
<feature type="region of interest" description="Disordered" evidence="6">
    <location>
        <begin position="58"/>
        <end position="93"/>
    </location>
</feature>
<dbReference type="Proteomes" id="UP000887567">
    <property type="component" value="Unplaced"/>
</dbReference>
<evidence type="ECO:0000256" key="4">
    <source>
        <dbReference type="ARBA" id="ARBA00022989"/>
    </source>
</evidence>
<evidence type="ECO:0000259" key="7">
    <source>
        <dbReference type="PROSITE" id="PS50076"/>
    </source>
</evidence>
<organism evidence="8 9">
    <name type="scientific">Exaiptasia diaphana</name>
    <name type="common">Tropical sea anemone</name>
    <name type="synonym">Aiptasia pulchella</name>
    <dbReference type="NCBI Taxonomy" id="2652724"/>
    <lineage>
        <taxon>Eukaryota</taxon>
        <taxon>Metazoa</taxon>
        <taxon>Cnidaria</taxon>
        <taxon>Anthozoa</taxon>
        <taxon>Hexacorallia</taxon>
        <taxon>Actiniaria</taxon>
        <taxon>Aiptasiidae</taxon>
        <taxon>Exaiptasia</taxon>
    </lineage>
</organism>
<dbReference type="PROSITE" id="PS50076">
    <property type="entry name" value="DNAJ_2"/>
    <property type="match status" value="1"/>
</dbReference>
<dbReference type="InterPro" id="IPR001623">
    <property type="entry name" value="DnaJ_domain"/>
</dbReference>
<dbReference type="InterPro" id="IPR015399">
    <property type="entry name" value="DUF1977_DnaJ-like"/>
</dbReference>
<keyword evidence="5" id="KW-0472">Membrane</keyword>
<proteinExistence type="predicted"/>
<feature type="domain" description="J" evidence="7">
    <location>
        <begin position="107"/>
        <end position="171"/>
    </location>
</feature>
<evidence type="ECO:0000256" key="3">
    <source>
        <dbReference type="ARBA" id="ARBA00022824"/>
    </source>
</evidence>
<dbReference type="InterPro" id="IPR051100">
    <property type="entry name" value="DnaJ_subfamily_B/C"/>
</dbReference>
<dbReference type="InterPro" id="IPR018253">
    <property type="entry name" value="DnaJ_domain_CS"/>
</dbReference>
<keyword evidence="2" id="KW-0812">Transmembrane</keyword>
<dbReference type="RefSeq" id="XP_020911612.1">
    <property type="nucleotide sequence ID" value="XM_021055953.2"/>
</dbReference>
<evidence type="ECO:0000313" key="8">
    <source>
        <dbReference type="EnsemblMetazoa" id="XP_020911612.1"/>
    </source>
</evidence>
<dbReference type="PANTHER" id="PTHR43908:SF3">
    <property type="entry name" value="AT29763P-RELATED"/>
    <property type="match status" value="1"/>
</dbReference>
<keyword evidence="3" id="KW-0256">Endoplasmic reticulum</keyword>
<keyword evidence="4" id="KW-1133">Transmembrane helix</keyword>
<dbReference type="Gene3D" id="1.10.287.110">
    <property type="entry name" value="DnaJ domain"/>
    <property type="match status" value="1"/>
</dbReference>
<dbReference type="OrthoDB" id="442087at2759"/>
<dbReference type="EnsemblMetazoa" id="XM_021055953.2">
    <property type="protein sequence ID" value="XP_020911612.1"/>
    <property type="gene ID" value="LOC110249377"/>
</dbReference>
<dbReference type="PANTHER" id="PTHR43908">
    <property type="entry name" value="AT29763P-RELATED"/>
    <property type="match status" value="1"/>
</dbReference>
<dbReference type="KEGG" id="epa:110249377"/>
<dbReference type="CDD" id="cd06257">
    <property type="entry name" value="DnaJ"/>
    <property type="match status" value="1"/>
</dbReference>
<dbReference type="AlphaFoldDB" id="A0A913XXV1"/>
<sequence length="366" mass="42704">MEGNRDEALKCRRLAEKFLSDGDVEKAIKFLKKAERLYPTKDVKDLLNSLLKNGMSSGFTKTDNADGVRHRTRTNSGSAASNGSAPQEKNYTQEQVDAVKKIKNCKDYYEILGVNREASEADIKKQYRKLALQFHPDKNRAPGATEAFKAIGNAFAVLTDSEKKERYDKYGDENPQRIYRNDHFDYSRGFEADITPEEIFNMFFGGPMPGGRVYVNRRRNRTYHHHHEHDDGQEINQTLYSLVQFLPILLLVLMSLLSTLMLQDPVYSLQRTGSYYITKVTHNYKIDYYVQEGFDDKYSGNALRKLEKQIENEYIHRLQSQCYRERQYREELYARGRFWHEPTLIEKANNLKMRNCEALENLADRA</sequence>
<dbReference type="SUPFAM" id="SSF46565">
    <property type="entry name" value="Chaperone J-domain"/>
    <property type="match status" value="1"/>
</dbReference>
<name>A0A913XXV1_EXADI</name>
<protein>
    <recommendedName>
        <fullName evidence="7">J domain-containing protein</fullName>
    </recommendedName>
</protein>
<dbReference type="SMART" id="SM00271">
    <property type="entry name" value="DnaJ"/>
    <property type="match status" value="1"/>
</dbReference>
<dbReference type="PROSITE" id="PS00636">
    <property type="entry name" value="DNAJ_1"/>
    <property type="match status" value="1"/>
</dbReference>
<dbReference type="PRINTS" id="PR00625">
    <property type="entry name" value="JDOMAIN"/>
</dbReference>
<evidence type="ECO:0000256" key="1">
    <source>
        <dbReference type="ARBA" id="ARBA00004389"/>
    </source>
</evidence>
<reference evidence="8" key="1">
    <citation type="submission" date="2022-11" db="UniProtKB">
        <authorList>
            <consortium name="EnsemblMetazoa"/>
        </authorList>
    </citation>
    <scope>IDENTIFICATION</scope>
</reference>
<comment type="subcellular location">
    <subcellularLocation>
        <location evidence="1">Endoplasmic reticulum membrane</location>
        <topology evidence="1">Single-pass membrane protein</topology>
    </subcellularLocation>
</comment>
<dbReference type="InterPro" id="IPR036869">
    <property type="entry name" value="J_dom_sf"/>
</dbReference>
<evidence type="ECO:0000256" key="6">
    <source>
        <dbReference type="SAM" id="MobiDB-lite"/>
    </source>
</evidence>
<dbReference type="GO" id="GO:0071218">
    <property type="term" value="P:cellular response to misfolded protein"/>
    <property type="evidence" value="ECO:0007669"/>
    <property type="project" value="TreeGrafter"/>
</dbReference>
<dbReference type="GO" id="GO:0030544">
    <property type="term" value="F:Hsp70 protein binding"/>
    <property type="evidence" value="ECO:0007669"/>
    <property type="project" value="TreeGrafter"/>
</dbReference>
<accession>A0A913XXV1</accession>
<dbReference type="GeneID" id="110249377"/>
<evidence type="ECO:0000256" key="2">
    <source>
        <dbReference type="ARBA" id="ARBA00022692"/>
    </source>
</evidence>
<evidence type="ECO:0000256" key="5">
    <source>
        <dbReference type="ARBA" id="ARBA00023136"/>
    </source>
</evidence>